<protein>
    <submittedName>
        <fullName evidence="2">Hemerythrin domain-containing protein</fullName>
    </submittedName>
</protein>
<sequence>MTAQPSFASLASGHRTMLLAHRAMVRDLDRVARTAEGLAVAPDAERAEALRAYIEKLSQIIEHHHEGEDEFLWPSLRRLGADEAALTLMTTEHDELAKNLRHWHETARGLGADPSAAAELARLTHPLRDELARHAADEERELSGRLAPVLDEKVWKGFAAHMRKTAPSWTLKFMPAWLSSVAGPDERSGVPAPPVAALFKGWLEKRQRAAFGDDHRS</sequence>
<dbReference type="AlphaFoldDB" id="A0A5N5WBR4"/>
<dbReference type="RefSeq" id="WP_152263133.1">
    <property type="nucleotide sequence ID" value="NZ_JBFADJ010000001.1"/>
</dbReference>
<name>A0A5N5WBR4_STRMB</name>
<evidence type="ECO:0000259" key="1">
    <source>
        <dbReference type="Pfam" id="PF01814"/>
    </source>
</evidence>
<dbReference type="Pfam" id="PF01814">
    <property type="entry name" value="Hemerythrin"/>
    <property type="match status" value="1"/>
</dbReference>
<dbReference type="Proteomes" id="UP000327000">
    <property type="component" value="Unassembled WGS sequence"/>
</dbReference>
<accession>A0A5N5WBR4</accession>
<feature type="domain" description="Hemerythrin-like" evidence="1">
    <location>
        <begin position="15"/>
        <end position="143"/>
    </location>
</feature>
<dbReference type="InterPro" id="IPR012312">
    <property type="entry name" value="Hemerythrin-like"/>
</dbReference>
<dbReference type="PANTHER" id="PTHR39966">
    <property type="entry name" value="BLL2471 PROTEIN-RELATED"/>
    <property type="match status" value="1"/>
</dbReference>
<evidence type="ECO:0000313" key="3">
    <source>
        <dbReference type="Proteomes" id="UP000327000"/>
    </source>
</evidence>
<keyword evidence="3" id="KW-1185">Reference proteome</keyword>
<organism evidence="2 3">
    <name type="scientific">Streptomyces mobaraensis</name>
    <name type="common">Streptoverticillium mobaraense</name>
    <dbReference type="NCBI Taxonomy" id="35621"/>
    <lineage>
        <taxon>Bacteria</taxon>
        <taxon>Bacillati</taxon>
        <taxon>Actinomycetota</taxon>
        <taxon>Actinomycetes</taxon>
        <taxon>Kitasatosporales</taxon>
        <taxon>Streptomycetaceae</taxon>
        <taxon>Streptomyces</taxon>
    </lineage>
</organism>
<dbReference type="GO" id="GO:0005886">
    <property type="term" value="C:plasma membrane"/>
    <property type="evidence" value="ECO:0007669"/>
    <property type="project" value="TreeGrafter"/>
</dbReference>
<reference evidence="2 3" key="1">
    <citation type="journal article" date="2019" name="Microb. Cell Fact.">
        <title>Exploring novel herbicidin analogues by transcriptional regulator overexpression and MS/MS molecular networking.</title>
        <authorList>
            <person name="Shi Y."/>
            <person name="Gu R."/>
            <person name="Li Y."/>
            <person name="Wang X."/>
            <person name="Ren W."/>
            <person name="Li X."/>
            <person name="Wang L."/>
            <person name="Xie Y."/>
            <person name="Hong B."/>
        </authorList>
    </citation>
    <scope>NUCLEOTIDE SEQUENCE [LARGE SCALE GENOMIC DNA]</scope>
    <source>
        <strain evidence="2 3">US-43</strain>
    </source>
</reference>
<dbReference type="EMBL" id="VOKX01000014">
    <property type="protein sequence ID" value="KAB7848575.1"/>
    <property type="molecule type" value="Genomic_DNA"/>
</dbReference>
<evidence type="ECO:0000313" key="2">
    <source>
        <dbReference type="EMBL" id="KAB7848575.1"/>
    </source>
</evidence>
<dbReference type="Gene3D" id="1.20.120.520">
    <property type="entry name" value="nmb1532 protein domain like"/>
    <property type="match status" value="1"/>
</dbReference>
<dbReference type="OrthoDB" id="5197650at2"/>
<proteinExistence type="predicted"/>
<dbReference type="PANTHER" id="PTHR39966:SF1">
    <property type="entry name" value="HEMERYTHRIN-LIKE DOMAIN-CONTAINING PROTEIN"/>
    <property type="match status" value="1"/>
</dbReference>
<comment type="caution">
    <text evidence="2">The sequence shown here is derived from an EMBL/GenBank/DDBJ whole genome shotgun (WGS) entry which is preliminary data.</text>
</comment>
<gene>
    <name evidence="2" type="ORF">FRZ00_09885</name>
</gene>
<dbReference type="CDD" id="cd12108">
    <property type="entry name" value="Hr-like"/>
    <property type="match status" value="1"/>
</dbReference>